<organism evidence="1">
    <name type="scientific">Lepeophtheirus salmonis</name>
    <name type="common">Salmon louse</name>
    <name type="synonym">Caligus salmonis</name>
    <dbReference type="NCBI Taxonomy" id="72036"/>
    <lineage>
        <taxon>Eukaryota</taxon>
        <taxon>Metazoa</taxon>
        <taxon>Ecdysozoa</taxon>
        <taxon>Arthropoda</taxon>
        <taxon>Crustacea</taxon>
        <taxon>Multicrustacea</taxon>
        <taxon>Hexanauplia</taxon>
        <taxon>Copepoda</taxon>
        <taxon>Siphonostomatoida</taxon>
        <taxon>Caligidae</taxon>
        <taxon>Lepeophtheirus</taxon>
    </lineage>
</organism>
<name>A0A0K2VLK2_LEPSM</name>
<reference evidence="1" key="1">
    <citation type="submission" date="2014-05" db="EMBL/GenBank/DDBJ databases">
        <authorList>
            <person name="Chronopoulou M."/>
        </authorList>
    </citation>
    <scope>NUCLEOTIDE SEQUENCE</scope>
    <source>
        <tissue evidence="1">Whole organism</tissue>
    </source>
</reference>
<dbReference type="EMBL" id="HACA01033520">
    <property type="protein sequence ID" value="CDW50881.1"/>
    <property type="molecule type" value="Transcribed_RNA"/>
</dbReference>
<proteinExistence type="predicted"/>
<sequence length="77" mass="8839">MDLYADTCWCSHTSRIRDFLCYFVHLGKFQLEKIDDLFGRTACTEGDNDSSLTVIHGGHLQRIVNITYTKLSFESGF</sequence>
<protein>
    <submittedName>
        <fullName evidence="1">Uncharacterized protein</fullName>
    </submittedName>
</protein>
<evidence type="ECO:0000313" key="1">
    <source>
        <dbReference type="EMBL" id="CDW50881.1"/>
    </source>
</evidence>
<dbReference type="AlphaFoldDB" id="A0A0K2VLK2"/>
<accession>A0A0K2VLK2</accession>